<name>A0A840YCP1_9SPHN</name>
<keyword evidence="3" id="KW-1185">Reference proteome</keyword>
<dbReference type="EMBL" id="JACIJF010000003">
    <property type="protein sequence ID" value="MBB5710065.1"/>
    <property type="molecule type" value="Genomic_DNA"/>
</dbReference>
<dbReference type="Proteomes" id="UP000527143">
    <property type="component" value="Unassembled WGS sequence"/>
</dbReference>
<sequence>MTETKLLSGGNPQIPKGEGDAPVQAYIAAMPGWKRHVGARLDTIIEQTVPGVRKALKRNTPFYGIAHDGWFAAFHCFNRYVKVTFFQGAALDPVPPGADLAVDPAG</sequence>
<dbReference type="InterPro" id="IPR014922">
    <property type="entry name" value="YdhG-like"/>
</dbReference>
<evidence type="ECO:0000313" key="2">
    <source>
        <dbReference type="EMBL" id="MBB5710065.1"/>
    </source>
</evidence>
<comment type="caution">
    <text evidence="2">The sequence shown here is derived from an EMBL/GenBank/DDBJ whole genome shotgun (WGS) entry which is preliminary data.</text>
</comment>
<proteinExistence type="predicted"/>
<reference evidence="2 3" key="1">
    <citation type="submission" date="2020-08" db="EMBL/GenBank/DDBJ databases">
        <title>Genomic Encyclopedia of Type Strains, Phase IV (KMG-IV): sequencing the most valuable type-strain genomes for metagenomic binning, comparative biology and taxonomic classification.</title>
        <authorList>
            <person name="Goeker M."/>
        </authorList>
    </citation>
    <scope>NUCLEOTIDE SEQUENCE [LARGE SCALE GENOMIC DNA]</scope>
    <source>
        <strain evidence="2 3">DSM 26736</strain>
    </source>
</reference>
<dbReference type="Pfam" id="PF08818">
    <property type="entry name" value="DUF1801"/>
    <property type="match status" value="1"/>
</dbReference>
<accession>A0A840YCP1</accession>
<feature type="domain" description="YdhG-like" evidence="1">
    <location>
        <begin position="35"/>
        <end position="94"/>
    </location>
</feature>
<dbReference type="AlphaFoldDB" id="A0A840YCP1"/>
<dbReference type="RefSeq" id="WP_221239335.1">
    <property type="nucleotide sequence ID" value="NZ_JACIJF010000003.1"/>
</dbReference>
<evidence type="ECO:0000313" key="3">
    <source>
        <dbReference type="Proteomes" id="UP000527143"/>
    </source>
</evidence>
<protein>
    <recommendedName>
        <fullName evidence="1">YdhG-like domain-containing protein</fullName>
    </recommendedName>
</protein>
<organism evidence="2 3">
    <name type="scientific">Sphingomonas xinjiangensis</name>
    <dbReference type="NCBI Taxonomy" id="643568"/>
    <lineage>
        <taxon>Bacteria</taxon>
        <taxon>Pseudomonadati</taxon>
        <taxon>Pseudomonadota</taxon>
        <taxon>Alphaproteobacteria</taxon>
        <taxon>Sphingomonadales</taxon>
        <taxon>Sphingomonadaceae</taxon>
        <taxon>Sphingomonas</taxon>
    </lineage>
</organism>
<evidence type="ECO:0000259" key="1">
    <source>
        <dbReference type="Pfam" id="PF08818"/>
    </source>
</evidence>
<gene>
    <name evidence="2" type="ORF">FHT02_001293</name>
</gene>
<dbReference type="SUPFAM" id="SSF159888">
    <property type="entry name" value="YdhG-like"/>
    <property type="match status" value="1"/>
</dbReference>